<organism evidence="2 3">
    <name type="scientific">Salegentibacter agarivorans</name>
    <dbReference type="NCBI Taxonomy" id="345907"/>
    <lineage>
        <taxon>Bacteria</taxon>
        <taxon>Pseudomonadati</taxon>
        <taxon>Bacteroidota</taxon>
        <taxon>Flavobacteriia</taxon>
        <taxon>Flavobacteriales</taxon>
        <taxon>Flavobacteriaceae</taxon>
        <taxon>Salegentibacter</taxon>
    </lineage>
</organism>
<feature type="transmembrane region" description="Helical" evidence="1">
    <location>
        <begin position="12"/>
        <end position="31"/>
    </location>
</feature>
<dbReference type="Proteomes" id="UP000199116">
    <property type="component" value="Unassembled WGS sequence"/>
</dbReference>
<keyword evidence="1" id="KW-0472">Membrane</keyword>
<dbReference type="RefSeq" id="WP_156858155.1">
    <property type="nucleotide sequence ID" value="NZ_FOOH01000006.1"/>
</dbReference>
<evidence type="ECO:0000313" key="2">
    <source>
        <dbReference type="EMBL" id="SFF72283.1"/>
    </source>
</evidence>
<keyword evidence="3" id="KW-1185">Reference proteome</keyword>
<proteinExistence type="predicted"/>
<dbReference type="EMBL" id="FOOH01000006">
    <property type="protein sequence ID" value="SFF72283.1"/>
    <property type="molecule type" value="Genomic_DNA"/>
</dbReference>
<protein>
    <submittedName>
        <fullName evidence="2">Uncharacterized protein</fullName>
    </submittedName>
</protein>
<gene>
    <name evidence="2" type="ORF">SAMN04488033_106108</name>
</gene>
<evidence type="ECO:0000313" key="3">
    <source>
        <dbReference type="Proteomes" id="UP000199116"/>
    </source>
</evidence>
<dbReference type="AlphaFoldDB" id="A0A1I2L0D6"/>
<accession>A0A1I2L0D6</accession>
<name>A0A1I2L0D6_9FLAO</name>
<evidence type="ECO:0000256" key="1">
    <source>
        <dbReference type="SAM" id="Phobius"/>
    </source>
</evidence>
<keyword evidence="1" id="KW-0812">Transmembrane</keyword>
<reference evidence="3" key="1">
    <citation type="submission" date="2016-10" db="EMBL/GenBank/DDBJ databases">
        <authorList>
            <person name="Varghese N."/>
            <person name="Submissions S."/>
        </authorList>
    </citation>
    <scope>NUCLEOTIDE SEQUENCE [LARGE SCALE GENOMIC DNA]</scope>
    <source>
        <strain evidence="3">DSM 23515</strain>
    </source>
</reference>
<sequence length="46" mass="5338">MENNKTNRKHNYTFLEILGIIALIIIAIYFLDFTIEAALEGWNNPV</sequence>
<keyword evidence="1" id="KW-1133">Transmembrane helix</keyword>